<dbReference type="GO" id="GO:0006355">
    <property type="term" value="P:regulation of DNA-templated transcription"/>
    <property type="evidence" value="ECO:0007669"/>
    <property type="project" value="InterPro"/>
</dbReference>
<dbReference type="EMBL" id="QOGZ01000039">
    <property type="protein sequence ID" value="RDA34029.1"/>
    <property type="molecule type" value="Genomic_DNA"/>
</dbReference>
<dbReference type="Proteomes" id="UP000253687">
    <property type="component" value="Unassembled WGS sequence"/>
</dbReference>
<reference evidence="6 7" key="1">
    <citation type="submission" date="2018-07" db="EMBL/GenBank/DDBJ databases">
        <title>Whole Genome Sequence Analysis of Avian Pathogenic E. coli - An Australian Perspective.</title>
        <authorList>
            <person name="Cummins M.L."/>
            <person name="Reid C.J."/>
            <person name="Roy Chowdhury P."/>
            <person name="Bushell R."/>
            <person name="Esbert N."/>
            <person name="Tivendale K.A."/>
            <person name="Noormohammadi A.H."/>
            <person name="Islam S."/>
            <person name="Marenda M.S."/>
            <person name="Browning G.F."/>
            <person name="Markham P.F."/>
            <person name="Djordjevic S.P."/>
        </authorList>
    </citation>
    <scope>NUCLEOTIDE SEQUENCE [LARGE SCALE GENOMIC DNA]</scope>
    <source>
        <strain evidence="6 7">AVC211</strain>
    </source>
</reference>
<dbReference type="SUPFAM" id="SSF47598">
    <property type="entry name" value="Ribbon-helix-helix"/>
    <property type="match status" value="1"/>
</dbReference>
<feature type="region of interest" description="Disordered" evidence="5">
    <location>
        <begin position="63"/>
        <end position="85"/>
    </location>
</feature>
<organism evidence="6 7">
    <name type="scientific">Escherichia coli</name>
    <dbReference type="NCBI Taxonomy" id="562"/>
    <lineage>
        <taxon>Bacteria</taxon>
        <taxon>Pseudomonadati</taxon>
        <taxon>Pseudomonadota</taxon>
        <taxon>Gammaproteobacteria</taxon>
        <taxon>Enterobacterales</taxon>
        <taxon>Enterobacteriaceae</taxon>
        <taxon>Escherichia</taxon>
    </lineage>
</organism>
<dbReference type="AlphaFoldDB" id="A0A369FKY9"/>
<evidence type="ECO:0000313" key="6">
    <source>
        <dbReference type="EMBL" id="RDA34029.1"/>
    </source>
</evidence>
<dbReference type="InterPro" id="IPR010985">
    <property type="entry name" value="Ribbon_hlx_hlx"/>
</dbReference>
<accession>A0A369FKY9</accession>
<comment type="similarity">
    <text evidence="1">Belongs to the ParD antitoxin family.</text>
</comment>
<dbReference type="InterPro" id="IPR038296">
    <property type="entry name" value="ParD_sf"/>
</dbReference>
<dbReference type="RefSeq" id="WP_114481466.1">
    <property type="nucleotide sequence ID" value="NZ_QOGZ01000039.1"/>
</dbReference>
<evidence type="ECO:0000256" key="5">
    <source>
        <dbReference type="SAM" id="MobiDB-lite"/>
    </source>
</evidence>
<dbReference type="Pfam" id="PF03693">
    <property type="entry name" value="ParD_antitoxin"/>
    <property type="match status" value="1"/>
</dbReference>
<dbReference type="PANTHER" id="PTHR36582:SF2">
    <property type="entry name" value="ANTITOXIN PARD"/>
    <property type="match status" value="1"/>
</dbReference>
<dbReference type="Gene3D" id="6.10.10.120">
    <property type="entry name" value="Antitoxin ParD1-like"/>
    <property type="match status" value="1"/>
</dbReference>
<evidence type="ECO:0000256" key="3">
    <source>
        <dbReference type="ARBA" id="ARBA00022649"/>
    </source>
</evidence>
<dbReference type="PANTHER" id="PTHR36582">
    <property type="entry name" value="ANTITOXIN PARD"/>
    <property type="match status" value="1"/>
</dbReference>
<evidence type="ECO:0000256" key="1">
    <source>
        <dbReference type="ARBA" id="ARBA00008580"/>
    </source>
</evidence>
<name>A0A369FKY9_ECOLX</name>
<sequence length="85" mass="9389">MRTTQQFSITLTNEMADMVRARVASGAYASESEVIREGLRALNERDKAIEAWLTHSVAPSLDSIRENPNNGRSISQVRAAIRSGK</sequence>
<feature type="compositionally biased region" description="Polar residues" evidence="5">
    <location>
        <begin position="66"/>
        <end position="76"/>
    </location>
</feature>
<dbReference type="NCBIfam" id="TIGR02606">
    <property type="entry name" value="antidote_CC2985"/>
    <property type="match status" value="1"/>
</dbReference>
<evidence type="ECO:0000256" key="2">
    <source>
        <dbReference type="ARBA" id="ARBA00017940"/>
    </source>
</evidence>
<comment type="caution">
    <text evidence="6">The sequence shown here is derived from an EMBL/GenBank/DDBJ whole genome shotgun (WGS) entry which is preliminary data.</text>
</comment>
<protein>
    <recommendedName>
        <fullName evidence="2">Antitoxin ParD</fullName>
    </recommendedName>
</protein>
<gene>
    <name evidence="6" type="ORF">DTL43_22515</name>
</gene>
<dbReference type="InterPro" id="IPR022789">
    <property type="entry name" value="ParD"/>
</dbReference>
<proteinExistence type="inferred from homology"/>
<comment type="function">
    <text evidence="4">Antitoxin component of a type II toxin-antitoxin (TA) system. Neutralizes the effect of toxin ParE.</text>
</comment>
<evidence type="ECO:0000313" key="7">
    <source>
        <dbReference type="Proteomes" id="UP000253687"/>
    </source>
</evidence>
<keyword evidence="3" id="KW-1277">Toxin-antitoxin system</keyword>
<dbReference type="CDD" id="cd22231">
    <property type="entry name" value="RHH_NikR_HicB-like"/>
    <property type="match status" value="1"/>
</dbReference>
<evidence type="ECO:0000256" key="4">
    <source>
        <dbReference type="ARBA" id="ARBA00037106"/>
    </source>
</evidence>